<sequence length="734" mass="80558">MAVASSSSASVAVEKATSDLLIGPDWTMNIDICDSLNSNRWLAKDVVKAVKKRLQHKNPKVQLLALTLLETMVKNCGDYVHFQIAEKNILGEMVRIVKKKTDMHVRDKILVLLDSWQEAFGGPGGKHPQYYWAYEELRRSGVEFPQRSMDAAPIFTPPVSHLTMRHAQAGYGMPSNSSRRLDETMATEIEGLSLPSLDSMRNVMELLGDMLQAVNPDDRDAVKDEIIVDLVNRCRSNQKKLMQMLTTTGDEELLGQGLELNDSLQNLLAKHDVIASGHPMPTQVANLSLKPSEGCSSSIKQMEVKDFGSSPSSNATVTGTSTTRSHLDEEDEEEDDFAQLARRHSRPQSSPSQTKYATSDALVPVSASSATSCTSTPTPTPTASTSTPIALVLAIPDPPAPVRTTKEQDMIDLLSIALSTTSTSHQSDTPHTPPASNQSMPQAPVSSTQGNTYVSQTYPGNQGQAAFNSYVVPWAQPQPQQQLQFPSQPHSQTRIQQQLQPQPQLHPQAMSQSQPLAQQHFSSQSQPQPCSQPQPQPQPLQQFQNQFQEQPYSQPQPQQAFQIESQQLHTQQKPQAQIQPVPQQKFQPQHQQQFQQQLQPQYTQYSSNYPPPPWAATPGYANGQSHPSTTSNMFSTPQNNAAASYTPAQAPRSMQHNNSFNSRGSNALAMNGNPWASSGPRNTTPPGQKPFIPSYRLFEDLNVLGNADGRFKMNGSTSPSLSGPSSQGMVGGRK</sequence>
<evidence type="ECO:0000313" key="9">
    <source>
        <dbReference type="EMBL" id="EEF28561.1"/>
    </source>
</evidence>
<feature type="region of interest" description="Disordered" evidence="6">
    <location>
        <begin position="565"/>
        <end position="645"/>
    </location>
</feature>
<dbReference type="PANTHER" id="PTHR45898:SF2">
    <property type="entry name" value="TOM1-LIKE PROTEIN 6"/>
    <property type="match status" value="1"/>
</dbReference>
<dbReference type="Pfam" id="PF03127">
    <property type="entry name" value="GAT"/>
    <property type="match status" value="1"/>
</dbReference>
<evidence type="ECO:0000259" key="7">
    <source>
        <dbReference type="PROSITE" id="PS50179"/>
    </source>
</evidence>
<dbReference type="CDD" id="cd03561">
    <property type="entry name" value="VHS"/>
    <property type="match status" value="1"/>
</dbReference>
<comment type="subcellular location">
    <subcellularLocation>
        <location evidence="1">Membrane</location>
        <topology evidence="1">Peripheral membrane protein</topology>
    </subcellularLocation>
</comment>
<feature type="compositionally biased region" description="Low complexity" evidence="6">
    <location>
        <begin position="715"/>
        <end position="726"/>
    </location>
</feature>
<dbReference type="Pfam" id="PF00790">
    <property type="entry name" value="VHS"/>
    <property type="match status" value="1"/>
</dbReference>
<feature type="compositionally biased region" description="Acidic residues" evidence="6">
    <location>
        <begin position="328"/>
        <end position="337"/>
    </location>
</feature>
<evidence type="ECO:0000256" key="5">
    <source>
        <dbReference type="ARBA" id="ARBA00023136"/>
    </source>
</evidence>
<evidence type="ECO:0000256" key="6">
    <source>
        <dbReference type="SAM" id="MobiDB-lite"/>
    </source>
</evidence>
<evidence type="ECO:0000256" key="1">
    <source>
        <dbReference type="ARBA" id="ARBA00004170"/>
    </source>
</evidence>
<dbReference type="SMART" id="SM00288">
    <property type="entry name" value="VHS"/>
    <property type="match status" value="1"/>
</dbReference>
<feature type="region of interest" description="Disordered" evidence="6">
    <location>
        <begin position="304"/>
        <end position="361"/>
    </location>
</feature>
<dbReference type="EMBL" id="EQ974604">
    <property type="protein sequence ID" value="EEF28561.1"/>
    <property type="molecule type" value="Genomic_DNA"/>
</dbReference>
<dbReference type="Gene3D" id="1.20.58.160">
    <property type="match status" value="1"/>
</dbReference>
<dbReference type="InterPro" id="IPR004152">
    <property type="entry name" value="GAT_dom"/>
</dbReference>
<dbReference type="GO" id="GO:0043328">
    <property type="term" value="P:protein transport to vacuole involved in ubiquitin-dependent protein catabolic process via the multivesicular body sorting pathway"/>
    <property type="evidence" value="ECO:0007669"/>
    <property type="project" value="InterPro"/>
</dbReference>
<feature type="compositionally biased region" description="Low complexity" evidence="6">
    <location>
        <begin position="518"/>
        <end position="529"/>
    </location>
</feature>
<organism evidence="9 10">
    <name type="scientific">Ricinus communis</name>
    <name type="common">Castor bean</name>
    <dbReference type="NCBI Taxonomy" id="3988"/>
    <lineage>
        <taxon>Eukaryota</taxon>
        <taxon>Viridiplantae</taxon>
        <taxon>Streptophyta</taxon>
        <taxon>Embryophyta</taxon>
        <taxon>Tracheophyta</taxon>
        <taxon>Spermatophyta</taxon>
        <taxon>Magnoliopsida</taxon>
        <taxon>eudicotyledons</taxon>
        <taxon>Gunneridae</taxon>
        <taxon>Pentapetalae</taxon>
        <taxon>rosids</taxon>
        <taxon>fabids</taxon>
        <taxon>Malpighiales</taxon>
        <taxon>Euphorbiaceae</taxon>
        <taxon>Acalyphoideae</taxon>
        <taxon>Acalypheae</taxon>
        <taxon>Ricinus</taxon>
    </lineage>
</organism>
<dbReference type="PROSITE" id="PS50179">
    <property type="entry name" value="VHS"/>
    <property type="match status" value="1"/>
</dbReference>
<name>B9T6F7_RICCO</name>
<feature type="region of interest" description="Disordered" evidence="6">
    <location>
        <begin position="421"/>
        <end position="460"/>
    </location>
</feature>
<dbReference type="InterPro" id="IPR008942">
    <property type="entry name" value="ENTH_VHS"/>
</dbReference>
<dbReference type="InterPro" id="IPR002014">
    <property type="entry name" value="VHS_dom"/>
</dbReference>
<evidence type="ECO:0000256" key="4">
    <source>
        <dbReference type="ARBA" id="ARBA00022927"/>
    </source>
</evidence>
<keyword evidence="4" id="KW-0653">Protein transport</keyword>
<dbReference type="SUPFAM" id="SSF89009">
    <property type="entry name" value="GAT-like domain"/>
    <property type="match status" value="1"/>
</dbReference>
<evidence type="ECO:0000313" key="10">
    <source>
        <dbReference type="Proteomes" id="UP000008311"/>
    </source>
</evidence>
<evidence type="ECO:0000256" key="3">
    <source>
        <dbReference type="ARBA" id="ARBA00022448"/>
    </source>
</evidence>
<feature type="region of interest" description="Disordered" evidence="6">
    <location>
        <begin position="478"/>
        <end position="539"/>
    </location>
</feature>
<dbReference type="InterPro" id="IPR044836">
    <property type="entry name" value="TOL_plant"/>
</dbReference>
<keyword evidence="3" id="KW-0813">Transport</keyword>
<keyword evidence="5" id="KW-0472">Membrane</keyword>
<dbReference type="Proteomes" id="UP000008311">
    <property type="component" value="Unassembled WGS sequence"/>
</dbReference>
<feature type="compositionally biased region" description="Polar residues" evidence="6">
    <location>
        <begin position="622"/>
        <end position="645"/>
    </location>
</feature>
<dbReference type="GO" id="GO:0005737">
    <property type="term" value="C:cytoplasm"/>
    <property type="evidence" value="ECO:0007669"/>
    <property type="project" value="UniProtKB-ARBA"/>
</dbReference>
<dbReference type="InParanoid" id="B9T6F7"/>
<gene>
    <name evidence="9" type="ORF">RCOM_0665150</name>
</gene>
<dbReference type="CDD" id="cd14231">
    <property type="entry name" value="GAT_GGA-like_plant"/>
    <property type="match status" value="1"/>
</dbReference>
<feature type="domain" description="VHS" evidence="7">
    <location>
        <begin position="16"/>
        <end position="145"/>
    </location>
</feature>
<feature type="compositionally biased region" description="Polar residues" evidence="6">
    <location>
        <begin position="309"/>
        <end position="324"/>
    </location>
</feature>
<dbReference type="InterPro" id="IPR038425">
    <property type="entry name" value="GAT_sf"/>
</dbReference>
<dbReference type="eggNOG" id="KOG1087">
    <property type="taxonomic scope" value="Eukaryota"/>
</dbReference>
<feature type="compositionally biased region" description="Low complexity" evidence="6">
    <location>
        <begin position="478"/>
        <end position="508"/>
    </location>
</feature>
<dbReference type="PANTHER" id="PTHR45898">
    <property type="entry name" value="TOM1-LIKE PROTEIN"/>
    <property type="match status" value="1"/>
</dbReference>
<dbReference type="KEGG" id="rcu:8284738"/>
<dbReference type="FunCoup" id="B9T6F7">
    <property type="interactions" value="1769"/>
</dbReference>
<feature type="region of interest" description="Disordered" evidence="6">
    <location>
        <begin position="709"/>
        <end position="734"/>
    </location>
</feature>
<dbReference type="GO" id="GO:0035091">
    <property type="term" value="F:phosphatidylinositol binding"/>
    <property type="evidence" value="ECO:0007669"/>
    <property type="project" value="InterPro"/>
</dbReference>
<dbReference type="STRING" id="3988.B9T6F7"/>
<proteinExistence type="inferred from homology"/>
<protein>
    <submittedName>
        <fullName evidence="9">Protein transporter, putative</fullName>
    </submittedName>
</protein>
<dbReference type="Gene3D" id="1.25.40.90">
    <property type="match status" value="1"/>
</dbReference>
<evidence type="ECO:0000259" key="8">
    <source>
        <dbReference type="PROSITE" id="PS50909"/>
    </source>
</evidence>
<dbReference type="PROSITE" id="PS50909">
    <property type="entry name" value="GAT"/>
    <property type="match status" value="1"/>
</dbReference>
<keyword evidence="10" id="KW-1185">Reference proteome</keyword>
<comment type="similarity">
    <text evidence="2">Belongs to the TOM1 family.</text>
</comment>
<dbReference type="FunFam" id="1.25.40.90:FF:000028">
    <property type="entry name" value="TOM1-like protein 2"/>
    <property type="match status" value="1"/>
</dbReference>
<dbReference type="OrthoDB" id="2018246at2759"/>
<dbReference type="GO" id="GO:0016020">
    <property type="term" value="C:membrane"/>
    <property type="evidence" value="ECO:0007669"/>
    <property type="project" value="UniProtKB-SubCell"/>
</dbReference>
<dbReference type="GO" id="GO:0043130">
    <property type="term" value="F:ubiquitin binding"/>
    <property type="evidence" value="ECO:0007669"/>
    <property type="project" value="InterPro"/>
</dbReference>
<reference evidence="10" key="1">
    <citation type="journal article" date="2010" name="Nat. Biotechnol.">
        <title>Draft genome sequence of the oilseed species Ricinus communis.</title>
        <authorList>
            <person name="Chan A.P."/>
            <person name="Crabtree J."/>
            <person name="Zhao Q."/>
            <person name="Lorenzi H."/>
            <person name="Orvis J."/>
            <person name="Puiu D."/>
            <person name="Melake-Berhan A."/>
            <person name="Jones K.M."/>
            <person name="Redman J."/>
            <person name="Chen G."/>
            <person name="Cahoon E.B."/>
            <person name="Gedil M."/>
            <person name="Stanke M."/>
            <person name="Haas B.J."/>
            <person name="Wortman J.R."/>
            <person name="Fraser-Liggett C.M."/>
            <person name="Ravel J."/>
            <person name="Rabinowicz P.D."/>
        </authorList>
    </citation>
    <scope>NUCLEOTIDE SEQUENCE [LARGE SCALE GENOMIC DNA]</scope>
    <source>
        <strain evidence="10">cv. Hale</strain>
    </source>
</reference>
<dbReference type="AlphaFoldDB" id="B9T6F7"/>
<accession>B9T6F7</accession>
<evidence type="ECO:0000256" key="2">
    <source>
        <dbReference type="ARBA" id="ARBA00007708"/>
    </source>
</evidence>
<feature type="compositionally biased region" description="Low complexity" evidence="6">
    <location>
        <begin position="565"/>
        <end position="604"/>
    </location>
</feature>
<dbReference type="SUPFAM" id="SSF48464">
    <property type="entry name" value="ENTH/VHS domain"/>
    <property type="match status" value="1"/>
</dbReference>
<feature type="compositionally biased region" description="Polar residues" evidence="6">
    <location>
        <begin position="425"/>
        <end position="460"/>
    </location>
</feature>
<feature type="domain" description="GAT" evidence="8">
    <location>
        <begin position="188"/>
        <end position="276"/>
    </location>
</feature>